<proteinExistence type="predicted"/>
<name>A0ABU9YBX2_9SPHN</name>
<sequence>MEKQNGRRTANSLVLDDSFRQAIAERLLDGADPDFLAHQLATIAGMPLALIQAEIGRASKSPYLLAARKLQDRLGKWEWVLQNRARLAANDPAGLDIPVLDKPDADIFYRDHYRAHRPAVLRGLIDDWPARERWTLDHVAGTLGDRPVRVQWDRERDRDYERNADAHGTFQPFSELARRLRSDEPSNDFYITANNSDANRAAFAPLFADVGEIPGILEPGGAKHGFVWIGPKGTVTPWHHDLTNNLLLQIRGRKRVRMVASHDTPLMRNHRHCFSAWGSDDLLPGPARDDKPAVLECTIGPGDAMFLPIGWWHHVDGLDQTIGMSFTRFAWDNDFYSSYRSYGPL</sequence>
<dbReference type="PROSITE" id="PS51184">
    <property type="entry name" value="JMJC"/>
    <property type="match status" value="1"/>
</dbReference>
<dbReference type="SUPFAM" id="SSF51197">
    <property type="entry name" value="Clavaminate synthase-like"/>
    <property type="match status" value="1"/>
</dbReference>
<keyword evidence="3" id="KW-1185">Reference proteome</keyword>
<protein>
    <submittedName>
        <fullName evidence="2">Cupin-like domain-containing protein</fullName>
    </submittedName>
</protein>
<dbReference type="Pfam" id="PF13621">
    <property type="entry name" value="Cupin_8"/>
    <property type="match status" value="1"/>
</dbReference>
<dbReference type="EMBL" id="JBDIME010000040">
    <property type="protein sequence ID" value="MEN2793202.1"/>
    <property type="molecule type" value="Genomic_DNA"/>
</dbReference>
<gene>
    <name evidence="2" type="ORF">ABC974_26500</name>
</gene>
<evidence type="ECO:0000259" key="1">
    <source>
        <dbReference type="PROSITE" id="PS51184"/>
    </source>
</evidence>
<feature type="domain" description="JmjC" evidence="1">
    <location>
        <begin position="202"/>
        <end position="345"/>
    </location>
</feature>
<dbReference type="InterPro" id="IPR041667">
    <property type="entry name" value="Cupin_8"/>
</dbReference>
<dbReference type="PANTHER" id="PTHR12461:SF105">
    <property type="entry name" value="HYPOXIA-INDUCIBLE FACTOR 1-ALPHA INHIBITOR"/>
    <property type="match status" value="1"/>
</dbReference>
<dbReference type="Gene3D" id="2.60.120.650">
    <property type="entry name" value="Cupin"/>
    <property type="match status" value="1"/>
</dbReference>
<organism evidence="2 3">
    <name type="scientific">Sphingomonas oligophenolica</name>
    <dbReference type="NCBI Taxonomy" id="301154"/>
    <lineage>
        <taxon>Bacteria</taxon>
        <taxon>Pseudomonadati</taxon>
        <taxon>Pseudomonadota</taxon>
        <taxon>Alphaproteobacteria</taxon>
        <taxon>Sphingomonadales</taxon>
        <taxon>Sphingomonadaceae</taxon>
        <taxon>Sphingomonas</taxon>
    </lineage>
</organism>
<accession>A0ABU9YBX2</accession>
<dbReference type="Proteomes" id="UP001419910">
    <property type="component" value="Unassembled WGS sequence"/>
</dbReference>
<dbReference type="RefSeq" id="WP_343891466.1">
    <property type="nucleotide sequence ID" value="NZ_BAAAEH010000044.1"/>
</dbReference>
<comment type="caution">
    <text evidence="2">The sequence shown here is derived from an EMBL/GenBank/DDBJ whole genome shotgun (WGS) entry which is preliminary data.</text>
</comment>
<dbReference type="SMART" id="SM00558">
    <property type="entry name" value="JmjC"/>
    <property type="match status" value="1"/>
</dbReference>
<dbReference type="PANTHER" id="PTHR12461">
    <property type="entry name" value="HYPOXIA-INDUCIBLE FACTOR 1 ALPHA INHIBITOR-RELATED"/>
    <property type="match status" value="1"/>
</dbReference>
<evidence type="ECO:0000313" key="3">
    <source>
        <dbReference type="Proteomes" id="UP001419910"/>
    </source>
</evidence>
<dbReference type="InterPro" id="IPR003347">
    <property type="entry name" value="JmjC_dom"/>
</dbReference>
<evidence type="ECO:0000313" key="2">
    <source>
        <dbReference type="EMBL" id="MEN2793202.1"/>
    </source>
</evidence>
<reference evidence="2 3" key="1">
    <citation type="submission" date="2024-05" db="EMBL/GenBank/DDBJ databases">
        <authorList>
            <person name="Liu Q."/>
            <person name="Xin Y.-H."/>
        </authorList>
    </citation>
    <scope>NUCLEOTIDE SEQUENCE [LARGE SCALE GENOMIC DNA]</scope>
    <source>
        <strain evidence="2 3">CGMCC 1.10181</strain>
    </source>
</reference>